<dbReference type="HOGENOM" id="CLU_1299476_0_0_1"/>
<feature type="signal peptide" evidence="2">
    <location>
        <begin position="1"/>
        <end position="21"/>
    </location>
</feature>
<reference evidence="3 4" key="1">
    <citation type="journal article" date="2014" name="BMC Genomics">
        <title>Genome sequencing of four Aureobasidium pullulans varieties: biotechnological potential, stress tolerance, and description of new species.</title>
        <authorList>
            <person name="Gostin Ar C."/>
            <person name="Ohm R.A."/>
            <person name="Kogej T."/>
            <person name="Sonjak S."/>
            <person name="Turk M."/>
            <person name="Zajc J."/>
            <person name="Zalar P."/>
            <person name="Grube M."/>
            <person name="Sun H."/>
            <person name="Han J."/>
            <person name="Sharma A."/>
            <person name="Chiniquy J."/>
            <person name="Ngan C.Y."/>
            <person name="Lipzen A."/>
            <person name="Barry K."/>
            <person name="Grigoriev I.V."/>
            <person name="Gunde-Cimerman N."/>
        </authorList>
    </citation>
    <scope>NUCLEOTIDE SEQUENCE [LARGE SCALE GENOMIC DNA]</scope>
    <source>
        <strain evidence="3 4">EXF-2481</strain>
    </source>
</reference>
<name>A0A074Z483_AURSE</name>
<evidence type="ECO:0000313" key="4">
    <source>
        <dbReference type="Proteomes" id="UP000030641"/>
    </source>
</evidence>
<keyword evidence="1" id="KW-1133">Transmembrane helix</keyword>
<protein>
    <recommendedName>
        <fullName evidence="5">MARVEL domain-containing protein</fullName>
    </recommendedName>
</protein>
<gene>
    <name evidence="3" type="ORF">AUEXF2481DRAFT_6390</name>
</gene>
<proteinExistence type="predicted"/>
<dbReference type="OrthoDB" id="3890746at2759"/>
<sequence length="224" mass="24455">MAIRPITRSPIFLLTISICLALPLLAISSHVLSSYRVEHASNPWWLPVWHEHFDNRGIVAVIVTSSIVFALDIISIGLVVAGNKTDDKSKISKWTIVAVMLVATVASLVAMIMPAVTNAAVPSKSDTIQTWTCHWKDVDGAPKNFTSLCHESKFSSYTPIPMFVIHLLLLVQSVQAAVAVPQPKPTFDEELVIITKSVDVASTGLHDSPRVDDSTMVAGKEYRV</sequence>
<accession>A0A074Z483</accession>
<evidence type="ECO:0000256" key="1">
    <source>
        <dbReference type="SAM" id="Phobius"/>
    </source>
</evidence>
<evidence type="ECO:0000313" key="3">
    <source>
        <dbReference type="EMBL" id="KEQ93811.1"/>
    </source>
</evidence>
<keyword evidence="1" id="KW-0812">Transmembrane</keyword>
<dbReference type="RefSeq" id="XP_013342204.1">
    <property type="nucleotide sequence ID" value="XM_013486750.1"/>
</dbReference>
<feature type="chain" id="PRO_5001703890" description="MARVEL domain-containing protein" evidence="2">
    <location>
        <begin position="22"/>
        <end position="224"/>
    </location>
</feature>
<dbReference type="GeneID" id="25369839"/>
<organism evidence="3 4">
    <name type="scientific">Aureobasidium subglaciale (strain EXF-2481)</name>
    <name type="common">Aureobasidium pullulans var. subglaciale</name>
    <dbReference type="NCBI Taxonomy" id="1043005"/>
    <lineage>
        <taxon>Eukaryota</taxon>
        <taxon>Fungi</taxon>
        <taxon>Dikarya</taxon>
        <taxon>Ascomycota</taxon>
        <taxon>Pezizomycotina</taxon>
        <taxon>Dothideomycetes</taxon>
        <taxon>Dothideomycetidae</taxon>
        <taxon>Dothideales</taxon>
        <taxon>Saccotheciaceae</taxon>
        <taxon>Aureobasidium</taxon>
    </lineage>
</organism>
<dbReference type="Proteomes" id="UP000030641">
    <property type="component" value="Unassembled WGS sequence"/>
</dbReference>
<keyword evidence="4" id="KW-1185">Reference proteome</keyword>
<feature type="transmembrane region" description="Helical" evidence="1">
    <location>
        <begin position="58"/>
        <end position="82"/>
    </location>
</feature>
<dbReference type="AlphaFoldDB" id="A0A074Z483"/>
<dbReference type="OMA" id="PHFGTLC"/>
<evidence type="ECO:0000256" key="2">
    <source>
        <dbReference type="SAM" id="SignalP"/>
    </source>
</evidence>
<feature type="transmembrane region" description="Helical" evidence="1">
    <location>
        <begin position="94"/>
        <end position="116"/>
    </location>
</feature>
<keyword evidence="2" id="KW-0732">Signal</keyword>
<keyword evidence="1" id="KW-0472">Membrane</keyword>
<dbReference type="EMBL" id="KL584764">
    <property type="protein sequence ID" value="KEQ93811.1"/>
    <property type="molecule type" value="Genomic_DNA"/>
</dbReference>
<dbReference type="InParanoid" id="A0A074Z483"/>
<evidence type="ECO:0008006" key="5">
    <source>
        <dbReference type="Google" id="ProtNLM"/>
    </source>
</evidence>